<evidence type="ECO:0000313" key="2">
    <source>
        <dbReference type="EMBL" id="GAP29705.1"/>
    </source>
</evidence>
<evidence type="ECO:0000259" key="1">
    <source>
        <dbReference type="SMART" id="SM00871"/>
    </source>
</evidence>
<dbReference type="Pfam" id="PF03625">
    <property type="entry name" value="DUF302"/>
    <property type="match status" value="1"/>
</dbReference>
<dbReference type="CDD" id="cd14797">
    <property type="entry name" value="DUF302"/>
    <property type="match status" value="1"/>
</dbReference>
<dbReference type="InterPro" id="IPR010499">
    <property type="entry name" value="AraC_E-bd"/>
</dbReference>
<dbReference type="Gene3D" id="3.30.310.70">
    <property type="entry name" value="TT1751-like domain"/>
    <property type="match status" value="1"/>
</dbReference>
<dbReference type="InterPro" id="IPR005180">
    <property type="entry name" value="DUF302"/>
</dbReference>
<dbReference type="InterPro" id="IPR035923">
    <property type="entry name" value="TT1751-like_sf"/>
</dbReference>
<sequence length="293" mass="31404">MMQYRVGLCETPPQTVLRIPLEIRPDRLAEGVIGGMQRIAEVAQRAGLVASGAPTITFHRELPTAETITVDFGLPIEAAPSLGPSSGAELVVQEPALVARTCHRGGYGTMDAAYRALREWVRQVGCRPIGPPTEAYLIGPDEVSDPRQLITEIRLPVAPAPAISVHLDTTFAAAAEATREVLRQQGFTILAELDMQSILREKAGEHIEDYLIIEACHPRLAAAALTADRQAGLLLPCPIVVRAEETDVLIEAADPELQARLIAEPELVPVAAEARRLLAAALESLRPHATAAG</sequence>
<protein>
    <recommendedName>
        <fullName evidence="1">AraC effector-binding domain-containing protein</fullName>
    </recommendedName>
</protein>
<dbReference type="SUPFAM" id="SSF55136">
    <property type="entry name" value="Probable bacterial effector-binding domain"/>
    <property type="match status" value="1"/>
</dbReference>
<accession>A0ABC9YX10</accession>
<reference evidence="3" key="1">
    <citation type="submission" date="2015-07" db="EMBL/GenBank/DDBJ databases">
        <title>Nocardia seriolae U-1 whole genome shotgun sequence.</title>
        <authorList>
            <person name="Imajoh M."/>
            <person name="Fukumoto Y."/>
            <person name="Sukeda M."/>
            <person name="Yamane J."/>
            <person name="Yamasaki K."/>
            <person name="Shimizu M."/>
            <person name="Ohnishi K."/>
            <person name="Oshima S."/>
        </authorList>
    </citation>
    <scope>NUCLEOTIDE SEQUENCE [LARGE SCALE GENOMIC DNA]</scope>
    <source>
        <strain evidence="3">U-1</strain>
    </source>
</reference>
<dbReference type="InterPro" id="IPR011256">
    <property type="entry name" value="Reg_factor_effector_dom_sf"/>
</dbReference>
<organism evidence="2 3">
    <name type="scientific">Nocardia seriolae</name>
    <dbReference type="NCBI Taxonomy" id="37332"/>
    <lineage>
        <taxon>Bacteria</taxon>
        <taxon>Bacillati</taxon>
        <taxon>Actinomycetota</taxon>
        <taxon>Actinomycetes</taxon>
        <taxon>Mycobacteriales</taxon>
        <taxon>Nocardiaceae</taxon>
        <taxon>Nocardia</taxon>
    </lineage>
</organism>
<dbReference type="PANTHER" id="PTHR38342:SF1">
    <property type="entry name" value="SLR5037 PROTEIN"/>
    <property type="match status" value="1"/>
</dbReference>
<dbReference type="AlphaFoldDB" id="A0ABC9YX10"/>
<dbReference type="Proteomes" id="UP000037179">
    <property type="component" value="Unassembled WGS sequence"/>
</dbReference>
<dbReference type="Gene3D" id="3.20.80.10">
    <property type="entry name" value="Regulatory factor, effector binding domain"/>
    <property type="match status" value="1"/>
</dbReference>
<proteinExistence type="predicted"/>
<dbReference type="EMBL" id="BBYQ01000062">
    <property type="protein sequence ID" value="GAP29705.1"/>
    <property type="molecule type" value="Genomic_DNA"/>
</dbReference>
<name>A0ABC9YX10_9NOCA</name>
<keyword evidence="3" id="KW-1185">Reference proteome</keyword>
<dbReference type="SMART" id="SM00871">
    <property type="entry name" value="AraC_E_bind"/>
    <property type="match status" value="1"/>
</dbReference>
<comment type="caution">
    <text evidence="2">The sequence shown here is derived from an EMBL/GenBank/DDBJ whole genome shotgun (WGS) entry which is preliminary data.</text>
</comment>
<dbReference type="SUPFAM" id="SSF103247">
    <property type="entry name" value="TT1751-like"/>
    <property type="match status" value="1"/>
</dbReference>
<evidence type="ECO:0000313" key="3">
    <source>
        <dbReference type="Proteomes" id="UP000037179"/>
    </source>
</evidence>
<feature type="domain" description="AraC effector-binding" evidence="1">
    <location>
        <begin position="4"/>
        <end position="158"/>
    </location>
</feature>
<dbReference type="PANTHER" id="PTHR38342">
    <property type="entry name" value="SLR5037 PROTEIN"/>
    <property type="match status" value="1"/>
</dbReference>
<dbReference type="InterPro" id="IPR029442">
    <property type="entry name" value="GyrI-like"/>
</dbReference>
<dbReference type="Pfam" id="PF06445">
    <property type="entry name" value="GyrI-like"/>
    <property type="match status" value="1"/>
</dbReference>
<reference evidence="2 3" key="2">
    <citation type="journal article" date="2016" name="Genome Announc.">
        <title>Draft Genome Sequence of Erythromycin- and Oxytetracycline-Sensitive Nocardia seriolae Strain U-1 (NBRC 110359).</title>
        <authorList>
            <person name="Imajoh M."/>
            <person name="Sukeda M."/>
            <person name="Shimizu M."/>
            <person name="Yamane J."/>
            <person name="Ohnishi K."/>
            <person name="Oshima S."/>
        </authorList>
    </citation>
    <scope>NUCLEOTIDE SEQUENCE [LARGE SCALE GENOMIC DNA]</scope>
    <source>
        <strain evidence="2 3">U-1</strain>
    </source>
</reference>
<gene>
    <name evidence="2" type="ORF">NSK11_contig00062-0013</name>
</gene>